<feature type="transmembrane region" description="Helical" evidence="6">
    <location>
        <begin position="258"/>
        <end position="280"/>
    </location>
</feature>
<proteinExistence type="predicted"/>
<organism evidence="7 8">
    <name type="scientific">Mesonia maritima</name>
    <dbReference type="NCBI Taxonomy" id="1793873"/>
    <lineage>
        <taxon>Bacteria</taxon>
        <taxon>Pseudomonadati</taxon>
        <taxon>Bacteroidota</taxon>
        <taxon>Flavobacteriia</taxon>
        <taxon>Flavobacteriales</taxon>
        <taxon>Flavobacteriaceae</taxon>
        <taxon>Mesonia</taxon>
    </lineage>
</organism>
<feature type="transmembrane region" description="Helical" evidence="6">
    <location>
        <begin position="215"/>
        <end position="238"/>
    </location>
</feature>
<evidence type="ECO:0000256" key="4">
    <source>
        <dbReference type="ARBA" id="ARBA00023136"/>
    </source>
</evidence>
<feature type="region of interest" description="Disordered" evidence="5">
    <location>
        <begin position="1"/>
        <end position="41"/>
    </location>
</feature>
<feature type="compositionally biased region" description="Basic and acidic residues" evidence="5">
    <location>
        <begin position="1"/>
        <end position="11"/>
    </location>
</feature>
<dbReference type="RefSeq" id="WP_309730354.1">
    <property type="nucleotide sequence ID" value="NZ_JAVDQA010000011.1"/>
</dbReference>
<comment type="subcellular location">
    <subcellularLocation>
        <location evidence="1">Membrane</location>
        <topology evidence="1">Multi-pass membrane protein</topology>
    </subcellularLocation>
</comment>
<evidence type="ECO:0000256" key="2">
    <source>
        <dbReference type="ARBA" id="ARBA00022692"/>
    </source>
</evidence>
<keyword evidence="8" id="KW-1185">Reference proteome</keyword>
<dbReference type="InterPro" id="IPR000292">
    <property type="entry name" value="For/NO2_transpt"/>
</dbReference>
<accession>A0ABU1K926</accession>
<dbReference type="PANTHER" id="PTHR30520">
    <property type="entry name" value="FORMATE TRANSPORTER-RELATED"/>
    <property type="match status" value="1"/>
</dbReference>
<keyword evidence="4 6" id="KW-0472">Membrane</keyword>
<feature type="compositionally biased region" description="Basic and acidic residues" evidence="5">
    <location>
        <begin position="19"/>
        <end position="35"/>
    </location>
</feature>
<evidence type="ECO:0000256" key="6">
    <source>
        <dbReference type="SAM" id="Phobius"/>
    </source>
</evidence>
<name>A0ABU1K926_9FLAO</name>
<comment type="caution">
    <text evidence="7">The sequence shown here is derived from an EMBL/GenBank/DDBJ whole genome shotgun (WGS) entry which is preliminary data.</text>
</comment>
<keyword evidence="2 6" id="KW-0812">Transmembrane</keyword>
<sequence length="296" mass="32731">MKQDSTTRQDDIDQELEDANPKNEENSTKSEKESAESTGEVLGKQIKDGQKSHDRNARSTVLCSLTAGLEIGFSYLLVCTVFYFFKDYFKEAALFKLIAFVYPFGFILTILNHSLLFTEQTTLQSLPVLNRKRSVWSLLKTWGLIIFGNLVGGCFIALVFIWLGPKLVLFDEKSIVKIAKHVAHYSTSVILVSGILAGWLMGLLSYMLTSAKSTISYIIIIYMVTGVLGLTGLHHSIVGNIEVFAGLLISPEISIIDYFSFLITALIGNALGGVVFVALIKYGAFVFNVDDNKNVT</sequence>
<evidence type="ECO:0000256" key="1">
    <source>
        <dbReference type="ARBA" id="ARBA00004141"/>
    </source>
</evidence>
<dbReference type="Gene3D" id="1.20.1080.10">
    <property type="entry name" value="Glycerol uptake facilitator protein"/>
    <property type="match status" value="1"/>
</dbReference>
<feature type="transmembrane region" description="Helical" evidence="6">
    <location>
        <begin position="61"/>
        <end position="85"/>
    </location>
</feature>
<feature type="transmembrane region" description="Helical" evidence="6">
    <location>
        <begin position="183"/>
        <end position="208"/>
    </location>
</feature>
<dbReference type="Proteomes" id="UP001257659">
    <property type="component" value="Unassembled WGS sequence"/>
</dbReference>
<evidence type="ECO:0000256" key="3">
    <source>
        <dbReference type="ARBA" id="ARBA00022989"/>
    </source>
</evidence>
<reference evidence="7 8" key="1">
    <citation type="submission" date="2023-07" db="EMBL/GenBank/DDBJ databases">
        <title>Genomic Encyclopedia of Type Strains, Phase IV (KMG-IV): sequencing the most valuable type-strain genomes for metagenomic binning, comparative biology and taxonomic classification.</title>
        <authorList>
            <person name="Goeker M."/>
        </authorList>
    </citation>
    <scope>NUCLEOTIDE SEQUENCE [LARGE SCALE GENOMIC DNA]</scope>
    <source>
        <strain evidence="7 8">DSM 102814</strain>
    </source>
</reference>
<dbReference type="PANTHER" id="PTHR30520:SF2">
    <property type="entry name" value="INNER MEMBRANE PROTEIN YFDC"/>
    <property type="match status" value="1"/>
</dbReference>
<evidence type="ECO:0000313" key="7">
    <source>
        <dbReference type="EMBL" id="MDR6302105.1"/>
    </source>
</evidence>
<keyword evidence="3 6" id="KW-1133">Transmembrane helix</keyword>
<protein>
    <submittedName>
        <fullName evidence="7">Formate/nitrite transporter FocA (FNT family)</fullName>
    </submittedName>
</protein>
<dbReference type="Pfam" id="PF01226">
    <property type="entry name" value="Form_Nir_trans"/>
    <property type="match status" value="1"/>
</dbReference>
<dbReference type="InterPro" id="IPR023271">
    <property type="entry name" value="Aquaporin-like"/>
</dbReference>
<evidence type="ECO:0000256" key="5">
    <source>
        <dbReference type="SAM" id="MobiDB-lite"/>
    </source>
</evidence>
<feature type="transmembrane region" description="Helical" evidence="6">
    <location>
        <begin position="97"/>
        <end position="117"/>
    </location>
</feature>
<feature type="transmembrane region" description="Helical" evidence="6">
    <location>
        <begin position="138"/>
        <end position="163"/>
    </location>
</feature>
<gene>
    <name evidence="7" type="ORF">GGR31_002784</name>
</gene>
<evidence type="ECO:0000313" key="8">
    <source>
        <dbReference type="Proteomes" id="UP001257659"/>
    </source>
</evidence>
<dbReference type="EMBL" id="JAVDQA010000011">
    <property type="protein sequence ID" value="MDR6302105.1"/>
    <property type="molecule type" value="Genomic_DNA"/>
</dbReference>